<evidence type="ECO:0000256" key="1">
    <source>
        <dbReference type="ARBA" id="ARBA00022723"/>
    </source>
</evidence>
<protein>
    <submittedName>
        <fullName evidence="5">Radical SAM domain protein</fullName>
    </submittedName>
</protein>
<evidence type="ECO:0000313" key="5">
    <source>
        <dbReference type="EMBL" id="ACB34346.1"/>
    </source>
</evidence>
<dbReference type="SFLD" id="SFLDG01084">
    <property type="entry name" value="Uncharacterised_Radical_SAM_Su"/>
    <property type="match status" value="1"/>
</dbReference>
<dbReference type="OrthoDB" id="9785699at2"/>
<dbReference type="GO" id="GO:0051536">
    <property type="term" value="F:iron-sulfur cluster binding"/>
    <property type="evidence" value="ECO:0007669"/>
    <property type="project" value="UniProtKB-KW"/>
</dbReference>
<proteinExistence type="predicted"/>
<name>B1Y247_LEPCP</name>
<dbReference type="PANTHER" id="PTHR43432">
    <property type="entry name" value="SLR0285 PROTEIN"/>
    <property type="match status" value="1"/>
</dbReference>
<keyword evidence="6" id="KW-1185">Reference proteome</keyword>
<dbReference type="AlphaFoldDB" id="B1Y247"/>
<evidence type="ECO:0000256" key="4">
    <source>
        <dbReference type="SAM" id="MobiDB-lite"/>
    </source>
</evidence>
<dbReference type="InterPro" id="IPR040086">
    <property type="entry name" value="MJ0683-like"/>
</dbReference>
<evidence type="ECO:0000256" key="3">
    <source>
        <dbReference type="ARBA" id="ARBA00023014"/>
    </source>
</evidence>
<dbReference type="STRING" id="395495.Lcho_2079"/>
<keyword evidence="3" id="KW-0411">Iron-sulfur</keyword>
<dbReference type="HOGENOM" id="CLU_709405_0_0_4"/>
<keyword evidence="2" id="KW-0408">Iron</keyword>
<dbReference type="InterPro" id="IPR007197">
    <property type="entry name" value="rSAM"/>
</dbReference>
<dbReference type="Gene3D" id="3.80.30.30">
    <property type="match status" value="1"/>
</dbReference>
<reference evidence="5 6" key="1">
    <citation type="submission" date="2008-03" db="EMBL/GenBank/DDBJ databases">
        <title>Complete sequence of Leptothrix cholodnii SP-6.</title>
        <authorList>
            <consortium name="US DOE Joint Genome Institute"/>
            <person name="Copeland A."/>
            <person name="Lucas S."/>
            <person name="Lapidus A."/>
            <person name="Glavina del Rio T."/>
            <person name="Dalin E."/>
            <person name="Tice H."/>
            <person name="Bruce D."/>
            <person name="Goodwin L."/>
            <person name="Pitluck S."/>
            <person name="Chertkov O."/>
            <person name="Brettin T."/>
            <person name="Detter J.C."/>
            <person name="Han C."/>
            <person name="Kuske C.R."/>
            <person name="Schmutz J."/>
            <person name="Larimer F."/>
            <person name="Land M."/>
            <person name="Hauser L."/>
            <person name="Kyrpides N."/>
            <person name="Lykidis A."/>
            <person name="Emerson D."/>
            <person name="Richardson P."/>
        </authorList>
    </citation>
    <scope>NUCLEOTIDE SEQUENCE [LARGE SCALE GENOMIC DNA]</scope>
    <source>
        <strain evidence="6">ATCC 51168 / LMG 8142 / SP-6</strain>
    </source>
</reference>
<dbReference type="SFLD" id="SFLDS00029">
    <property type="entry name" value="Radical_SAM"/>
    <property type="match status" value="1"/>
</dbReference>
<dbReference type="EMBL" id="CP001013">
    <property type="protein sequence ID" value="ACB34346.1"/>
    <property type="molecule type" value="Genomic_DNA"/>
</dbReference>
<accession>B1Y247</accession>
<gene>
    <name evidence="5" type="ordered locus">Lcho_2079</name>
</gene>
<dbReference type="RefSeq" id="WP_012347106.1">
    <property type="nucleotide sequence ID" value="NC_010524.1"/>
</dbReference>
<dbReference type="PANTHER" id="PTHR43432:SF3">
    <property type="entry name" value="SLR0285 PROTEIN"/>
    <property type="match status" value="1"/>
</dbReference>
<keyword evidence="1" id="KW-0479">Metal-binding</keyword>
<dbReference type="Proteomes" id="UP000001693">
    <property type="component" value="Chromosome"/>
</dbReference>
<feature type="region of interest" description="Disordered" evidence="4">
    <location>
        <begin position="59"/>
        <end position="96"/>
    </location>
</feature>
<dbReference type="GO" id="GO:0003824">
    <property type="term" value="F:catalytic activity"/>
    <property type="evidence" value="ECO:0007669"/>
    <property type="project" value="InterPro"/>
</dbReference>
<evidence type="ECO:0000256" key="2">
    <source>
        <dbReference type="ARBA" id="ARBA00023004"/>
    </source>
</evidence>
<evidence type="ECO:0000313" key="6">
    <source>
        <dbReference type="Proteomes" id="UP000001693"/>
    </source>
</evidence>
<dbReference type="eggNOG" id="COG1533">
    <property type="taxonomic scope" value="Bacteria"/>
</dbReference>
<organism evidence="5 6">
    <name type="scientific">Leptothrix cholodnii (strain ATCC 51168 / LMG 8142 / SP-6)</name>
    <name type="common">Leptothrix discophora (strain SP-6)</name>
    <dbReference type="NCBI Taxonomy" id="395495"/>
    <lineage>
        <taxon>Bacteria</taxon>
        <taxon>Pseudomonadati</taxon>
        <taxon>Pseudomonadota</taxon>
        <taxon>Betaproteobacteria</taxon>
        <taxon>Burkholderiales</taxon>
        <taxon>Sphaerotilaceae</taxon>
        <taxon>Leptothrix</taxon>
    </lineage>
</organism>
<dbReference type="GO" id="GO:0046872">
    <property type="term" value="F:metal ion binding"/>
    <property type="evidence" value="ECO:0007669"/>
    <property type="project" value="UniProtKB-KW"/>
</dbReference>
<dbReference type="KEGG" id="lch:Lcho_2079"/>
<sequence>MSRAARIHQAGLAQPTANLALFDAGDAPDLPATLHKPVRRYASVQSASSAVLQVREAPPAWLAGGPPTDEGRQRRERRWPTTRSPRPIDASTTQVAAEPVAPAEIVEEQCLSLLRANDAPDLPYRLAINPYRGCEHACVGCALAVAQGLGASPVTASGPGVDGLPSGGSRIYAKVNAAERLREELRRPGYVPRPLNLGSATDAYQPAERRLRLTRALIEVLHESGHPFALATRSAGVVRDLDLLAEMAVQRKVLVLMSMTSLDADRARLLEPQASTPALRLSAMRTLAQAGVWVGLNLSPLRLDTDPAELEVLLAAAADAGARSVHWRIGSGALGRGDADVIALQALIERTALTHGLRTRLPELNSRDFEPPRSVQPVAAKLPGQHELF</sequence>